<dbReference type="PRINTS" id="PR00455">
    <property type="entry name" value="HTHTETR"/>
</dbReference>
<evidence type="ECO:0000313" key="5">
    <source>
        <dbReference type="Proteomes" id="UP000076023"/>
    </source>
</evidence>
<evidence type="ECO:0000259" key="3">
    <source>
        <dbReference type="PROSITE" id="PS50977"/>
    </source>
</evidence>
<keyword evidence="5" id="KW-1185">Reference proteome</keyword>
<dbReference type="Gene3D" id="1.10.357.10">
    <property type="entry name" value="Tetracycline Repressor, domain 2"/>
    <property type="match status" value="1"/>
</dbReference>
<dbReference type="OrthoDB" id="9789566at2"/>
<dbReference type="PANTHER" id="PTHR30055">
    <property type="entry name" value="HTH-TYPE TRANSCRIPTIONAL REGULATOR RUTR"/>
    <property type="match status" value="1"/>
</dbReference>
<dbReference type="PANTHER" id="PTHR30055:SF226">
    <property type="entry name" value="HTH-TYPE TRANSCRIPTIONAL REGULATOR PKSA"/>
    <property type="match status" value="1"/>
</dbReference>
<comment type="caution">
    <text evidence="4">The sequence shown here is derived from an EMBL/GenBank/DDBJ whole genome shotgun (WGS) entry which is preliminary data.</text>
</comment>
<accession>A0A146G225</accession>
<protein>
    <submittedName>
        <fullName evidence="4">DNA-binding transcriptional regulator, AcrR family</fullName>
    </submittedName>
</protein>
<gene>
    <name evidence="4" type="ORF">TSACC_1124</name>
</gene>
<keyword evidence="1 2" id="KW-0238">DNA-binding</keyword>
<dbReference type="InParanoid" id="A0A146G225"/>
<dbReference type="STRING" id="690879.TSACC_1124"/>
<dbReference type="Proteomes" id="UP000076023">
    <property type="component" value="Unassembled WGS sequence"/>
</dbReference>
<dbReference type="PROSITE" id="PS50977">
    <property type="entry name" value="HTH_TETR_2"/>
    <property type="match status" value="1"/>
</dbReference>
<dbReference type="RefSeq" id="WP_075077462.1">
    <property type="nucleotide sequence ID" value="NZ_BDCO01000001.1"/>
</dbReference>
<organism evidence="4 5">
    <name type="scientific">Terrimicrobium sacchariphilum</name>
    <dbReference type="NCBI Taxonomy" id="690879"/>
    <lineage>
        <taxon>Bacteria</taxon>
        <taxon>Pseudomonadati</taxon>
        <taxon>Verrucomicrobiota</taxon>
        <taxon>Terrimicrobiia</taxon>
        <taxon>Terrimicrobiales</taxon>
        <taxon>Terrimicrobiaceae</taxon>
        <taxon>Terrimicrobium</taxon>
    </lineage>
</organism>
<sequence>MATLSAASVPARERLIEAAGEVFGDHGFEGSTVREITRRAKVNLAAINYYFRDKEELYLEALNHAMRTIFVRTQPEELGTTPSEQLFAYISGLLQRVLNSARPGWHGKLLARELTSPSRLLNVLVETFIRPHRDTLHKIIQSAAGGKLSEAQISLIGASVIGQCLYYRNCRAVSERLSPELLEAPDYLDRIAAHITDFSLAGIAATAASAPRHQ</sequence>
<reference evidence="5" key="1">
    <citation type="journal article" date="2017" name="Genome Announc.">
        <title>Draft Genome Sequence of Terrimicrobium sacchariphilum NM-5T, a Facultative Anaerobic Soil Bacterium of the Class Spartobacteria.</title>
        <authorList>
            <person name="Qiu Y.L."/>
            <person name="Tourlousse D.M."/>
            <person name="Matsuura N."/>
            <person name="Ohashi A."/>
            <person name="Sekiguchi Y."/>
        </authorList>
    </citation>
    <scope>NUCLEOTIDE SEQUENCE [LARGE SCALE GENOMIC DNA]</scope>
    <source>
        <strain evidence="5">NM-5</strain>
    </source>
</reference>
<feature type="DNA-binding region" description="H-T-H motif" evidence="2">
    <location>
        <begin position="32"/>
        <end position="51"/>
    </location>
</feature>
<dbReference type="Gene3D" id="1.10.10.60">
    <property type="entry name" value="Homeodomain-like"/>
    <property type="match status" value="1"/>
</dbReference>
<evidence type="ECO:0000313" key="4">
    <source>
        <dbReference type="EMBL" id="GAT31573.1"/>
    </source>
</evidence>
<dbReference type="FunCoup" id="A0A146G225">
    <property type="interactions" value="13"/>
</dbReference>
<evidence type="ECO:0000256" key="1">
    <source>
        <dbReference type="ARBA" id="ARBA00023125"/>
    </source>
</evidence>
<proteinExistence type="predicted"/>
<dbReference type="InterPro" id="IPR001647">
    <property type="entry name" value="HTH_TetR"/>
</dbReference>
<dbReference type="Pfam" id="PF09209">
    <property type="entry name" value="CecR_C"/>
    <property type="match status" value="1"/>
</dbReference>
<dbReference type="SUPFAM" id="SSF48498">
    <property type="entry name" value="Tetracyclin repressor-like, C-terminal domain"/>
    <property type="match status" value="1"/>
</dbReference>
<dbReference type="SUPFAM" id="SSF46689">
    <property type="entry name" value="Homeodomain-like"/>
    <property type="match status" value="1"/>
</dbReference>
<dbReference type="InterPro" id="IPR023772">
    <property type="entry name" value="DNA-bd_HTH_TetR-type_CS"/>
</dbReference>
<dbReference type="GO" id="GO:0003700">
    <property type="term" value="F:DNA-binding transcription factor activity"/>
    <property type="evidence" value="ECO:0007669"/>
    <property type="project" value="TreeGrafter"/>
</dbReference>
<dbReference type="InterPro" id="IPR036271">
    <property type="entry name" value="Tet_transcr_reg_TetR-rel_C_sf"/>
</dbReference>
<name>A0A146G225_TERSA</name>
<dbReference type="GO" id="GO:0000976">
    <property type="term" value="F:transcription cis-regulatory region binding"/>
    <property type="evidence" value="ECO:0007669"/>
    <property type="project" value="TreeGrafter"/>
</dbReference>
<dbReference type="InterPro" id="IPR050109">
    <property type="entry name" value="HTH-type_TetR-like_transc_reg"/>
</dbReference>
<evidence type="ECO:0000256" key="2">
    <source>
        <dbReference type="PROSITE-ProRule" id="PRU00335"/>
    </source>
</evidence>
<dbReference type="InterPro" id="IPR015292">
    <property type="entry name" value="Tscrpt_reg_YbiH_C"/>
</dbReference>
<dbReference type="PROSITE" id="PS01081">
    <property type="entry name" value="HTH_TETR_1"/>
    <property type="match status" value="1"/>
</dbReference>
<dbReference type="EMBL" id="BDCO01000001">
    <property type="protein sequence ID" value="GAT31573.1"/>
    <property type="molecule type" value="Genomic_DNA"/>
</dbReference>
<feature type="domain" description="HTH tetR-type" evidence="3">
    <location>
        <begin position="9"/>
        <end position="69"/>
    </location>
</feature>
<dbReference type="Pfam" id="PF00440">
    <property type="entry name" value="TetR_N"/>
    <property type="match status" value="1"/>
</dbReference>
<dbReference type="InterPro" id="IPR009057">
    <property type="entry name" value="Homeodomain-like_sf"/>
</dbReference>
<dbReference type="AlphaFoldDB" id="A0A146G225"/>